<dbReference type="SUPFAM" id="SSF46689">
    <property type="entry name" value="Homeodomain-like"/>
    <property type="match status" value="1"/>
</dbReference>
<name>A0A5N3PE96_9HYPH</name>
<dbReference type="GO" id="GO:0097367">
    <property type="term" value="F:carbohydrate derivative binding"/>
    <property type="evidence" value="ECO:0007669"/>
    <property type="project" value="InterPro"/>
</dbReference>
<dbReference type="InterPro" id="IPR036388">
    <property type="entry name" value="WH-like_DNA-bd_sf"/>
</dbReference>
<evidence type="ECO:0000259" key="5">
    <source>
        <dbReference type="PROSITE" id="PS51464"/>
    </source>
</evidence>
<evidence type="ECO:0000313" key="6">
    <source>
        <dbReference type="EMBL" id="KAB0268034.1"/>
    </source>
</evidence>
<evidence type="ECO:0000256" key="2">
    <source>
        <dbReference type="ARBA" id="ARBA00023125"/>
    </source>
</evidence>
<protein>
    <submittedName>
        <fullName evidence="6">MurR/RpiR family transcriptional regulator</fullName>
    </submittedName>
</protein>
<dbReference type="PANTHER" id="PTHR30514:SF18">
    <property type="entry name" value="RPIR-FAMILY TRANSCRIPTIONAL REGULATOR"/>
    <property type="match status" value="1"/>
</dbReference>
<dbReference type="AlphaFoldDB" id="A0A5N3PE96"/>
<keyword evidence="3" id="KW-0804">Transcription</keyword>
<dbReference type="PROSITE" id="PS51071">
    <property type="entry name" value="HTH_RPIR"/>
    <property type="match status" value="1"/>
</dbReference>
<evidence type="ECO:0000259" key="4">
    <source>
        <dbReference type="PROSITE" id="PS51071"/>
    </source>
</evidence>
<sequence>MAHSLANQINRCRDRLTEADQRLLDVLLRDPANTAMLSASEVAREAGVHAAAAVRLAQKLGYEGYLDMRSALRSEVVASDSSRRIAETLAGSEGDLLASLVASEVDTLLGLVRHIDQAAIETAAKALLKARSVILCAQGNSIVLADLLDRRLRRAGFRTSLVTGQGREFAERLIPLGRGDVLVCFAFRHLPREITGALDHAPQVGATTLLIADHIARRIPRTPDHVLAAPRGRDEEFLTLTVPMAICNALILTIARIDGGQSVSTLDALETLVTRFD</sequence>
<dbReference type="GO" id="GO:1901135">
    <property type="term" value="P:carbohydrate derivative metabolic process"/>
    <property type="evidence" value="ECO:0007669"/>
    <property type="project" value="InterPro"/>
</dbReference>
<dbReference type="Pfam" id="PF01380">
    <property type="entry name" value="SIS"/>
    <property type="match status" value="1"/>
</dbReference>
<dbReference type="PANTHER" id="PTHR30514">
    <property type="entry name" value="GLUCOKINASE"/>
    <property type="match status" value="1"/>
</dbReference>
<dbReference type="InterPro" id="IPR047640">
    <property type="entry name" value="RpiR-like"/>
</dbReference>
<dbReference type="Pfam" id="PF01418">
    <property type="entry name" value="HTH_6"/>
    <property type="match status" value="1"/>
</dbReference>
<feature type="domain" description="HTH rpiR-type" evidence="4">
    <location>
        <begin position="3"/>
        <end position="79"/>
    </location>
</feature>
<gene>
    <name evidence="6" type="ORF">FEZ63_06610</name>
</gene>
<dbReference type="Proteomes" id="UP000325684">
    <property type="component" value="Unassembled WGS sequence"/>
</dbReference>
<evidence type="ECO:0000256" key="3">
    <source>
        <dbReference type="ARBA" id="ARBA00023163"/>
    </source>
</evidence>
<dbReference type="PROSITE" id="PS51464">
    <property type="entry name" value="SIS"/>
    <property type="match status" value="1"/>
</dbReference>
<dbReference type="GO" id="GO:0003700">
    <property type="term" value="F:DNA-binding transcription factor activity"/>
    <property type="evidence" value="ECO:0007669"/>
    <property type="project" value="InterPro"/>
</dbReference>
<feature type="domain" description="SIS" evidence="5">
    <location>
        <begin position="123"/>
        <end position="260"/>
    </location>
</feature>
<evidence type="ECO:0000313" key="7">
    <source>
        <dbReference type="Proteomes" id="UP000325684"/>
    </source>
</evidence>
<comment type="caution">
    <text evidence="6">The sequence shown here is derived from an EMBL/GenBank/DDBJ whole genome shotgun (WGS) entry which is preliminary data.</text>
</comment>
<dbReference type="EMBL" id="VCMV01000009">
    <property type="protein sequence ID" value="KAB0268034.1"/>
    <property type="molecule type" value="Genomic_DNA"/>
</dbReference>
<keyword evidence="2" id="KW-0238">DNA-binding</keyword>
<dbReference type="CDD" id="cd05013">
    <property type="entry name" value="SIS_RpiR"/>
    <property type="match status" value="1"/>
</dbReference>
<dbReference type="SUPFAM" id="SSF53697">
    <property type="entry name" value="SIS domain"/>
    <property type="match status" value="1"/>
</dbReference>
<dbReference type="RefSeq" id="WP_150942848.1">
    <property type="nucleotide sequence ID" value="NZ_VCMV01000009.1"/>
</dbReference>
<dbReference type="Gene3D" id="1.10.10.10">
    <property type="entry name" value="Winged helix-like DNA-binding domain superfamily/Winged helix DNA-binding domain"/>
    <property type="match status" value="1"/>
</dbReference>
<dbReference type="InterPro" id="IPR000281">
    <property type="entry name" value="HTH_RpiR"/>
</dbReference>
<keyword evidence="1" id="KW-0805">Transcription regulation</keyword>
<dbReference type="InterPro" id="IPR035472">
    <property type="entry name" value="RpiR-like_SIS"/>
</dbReference>
<keyword evidence="7" id="KW-1185">Reference proteome</keyword>
<dbReference type="InterPro" id="IPR001347">
    <property type="entry name" value="SIS_dom"/>
</dbReference>
<dbReference type="Gene3D" id="3.40.50.10490">
    <property type="entry name" value="Glucose-6-phosphate isomerase like protein, domain 1"/>
    <property type="match status" value="1"/>
</dbReference>
<accession>A0A5N3PE96</accession>
<dbReference type="GO" id="GO:0003677">
    <property type="term" value="F:DNA binding"/>
    <property type="evidence" value="ECO:0007669"/>
    <property type="project" value="UniProtKB-KW"/>
</dbReference>
<organism evidence="6 7">
    <name type="scientific">Microvirga brassicacearum</name>
    <dbReference type="NCBI Taxonomy" id="2580413"/>
    <lineage>
        <taxon>Bacteria</taxon>
        <taxon>Pseudomonadati</taxon>
        <taxon>Pseudomonadota</taxon>
        <taxon>Alphaproteobacteria</taxon>
        <taxon>Hyphomicrobiales</taxon>
        <taxon>Methylobacteriaceae</taxon>
        <taxon>Microvirga</taxon>
    </lineage>
</organism>
<evidence type="ECO:0000256" key="1">
    <source>
        <dbReference type="ARBA" id="ARBA00023015"/>
    </source>
</evidence>
<dbReference type="OrthoDB" id="3574600at2"/>
<reference evidence="6 7" key="1">
    <citation type="journal article" date="2019" name="Microorganisms">
        <title>Genome Insights into the Novel Species Microvirga brassicacearum, a Rapeseed Endophyte with Biotechnological Potential.</title>
        <authorList>
            <person name="Jimenez-Gomez A."/>
            <person name="Saati-Santamaria Z."/>
            <person name="Igual J.M."/>
            <person name="Rivas R."/>
            <person name="Mateos P.F."/>
            <person name="Garcia-Fraile P."/>
        </authorList>
    </citation>
    <scope>NUCLEOTIDE SEQUENCE [LARGE SCALE GENOMIC DNA]</scope>
    <source>
        <strain evidence="6 7">CDVBN77</strain>
    </source>
</reference>
<dbReference type="InterPro" id="IPR009057">
    <property type="entry name" value="Homeodomain-like_sf"/>
</dbReference>
<proteinExistence type="predicted"/>
<dbReference type="InterPro" id="IPR046348">
    <property type="entry name" value="SIS_dom_sf"/>
</dbReference>